<keyword evidence="1" id="KW-0436">Ligase</keyword>
<dbReference type="GO" id="GO:0005739">
    <property type="term" value="C:mitochondrion"/>
    <property type="evidence" value="ECO:0007669"/>
    <property type="project" value="TreeGrafter"/>
</dbReference>
<dbReference type="SUPFAM" id="SSF52374">
    <property type="entry name" value="Nucleotidylyl transferase"/>
    <property type="match status" value="1"/>
</dbReference>
<dbReference type="RefSeq" id="XP_005792262.1">
    <property type="nucleotide sequence ID" value="XM_005792205.1"/>
</dbReference>
<dbReference type="InterPro" id="IPR014729">
    <property type="entry name" value="Rossmann-like_a/b/a_fold"/>
</dbReference>
<keyword evidence="9" id="KW-1185">Reference proteome</keyword>
<evidence type="ECO:0000313" key="9">
    <source>
        <dbReference type="Proteomes" id="UP000013827"/>
    </source>
</evidence>
<dbReference type="GO" id="GO:0004822">
    <property type="term" value="F:isoleucine-tRNA ligase activity"/>
    <property type="evidence" value="ECO:0007669"/>
    <property type="project" value="TreeGrafter"/>
</dbReference>
<dbReference type="InterPro" id="IPR002300">
    <property type="entry name" value="aa-tRNA-synth_Ia"/>
</dbReference>
<name>A0A0D3KVP8_EMIH1</name>
<dbReference type="GO" id="GO:0006428">
    <property type="term" value="P:isoleucyl-tRNA aminoacylation"/>
    <property type="evidence" value="ECO:0007669"/>
    <property type="project" value="TreeGrafter"/>
</dbReference>
<sequence length="369" mass="39590">MRSELQSGKPELQPGDSPPNLNASPLPHGARLVVAASLVDALSEALGTPLVVAATLPGAALIGRHCAHPLSARPVPVLHAEHVTDDAGTGLVHTAPGHGPEDFAVGVAHGLAAACPVDEKGCFTAATEEAAGFAGESVLDDGNEAVLTALREGGSLLAAARHEHRYPYDWRSKTPVIFRTTPQWFVRLGDLRGEALAALHAAFVRGRTEWCLSRQRSWGVPLPAFYHVETGEALLTEERETVEHVASLVSTHGCDCGVFVDGGVFVDTNEVSMRQSTCVRSDCWWRLSEAELLPPRIIWIVVPSCSVVLILIELANEREQGDLAKMMAAPIDRSGAKAIQITVKHVKPRHEKNFTRLSPKGHGTGAHWH</sequence>
<dbReference type="InterPro" id="IPR050081">
    <property type="entry name" value="Ile-tRNA_ligase"/>
</dbReference>
<reference evidence="8" key="2">
    <citation type="submission" date="2024-10" db="UniProtKB">
        <authorList>
            <consortium name="EnsemblProtists"/>
        </authorList>
    </citation>
    <scope>IDENTIFICATION</scope>
</reference>
<dbReference type="SUPFAM" id="SSF50677">
    <property type="entry name" value="ValRS/IleRS/LeuRS editing domain"/>
    <property type="match status" value="1"/>
</dbReference>
<dbReference type="STRING" id="2903.R1DWL5"/>
<dbReference type="GO" id="GO:0002161">
    <property type="term" value="F:aminoacyl-tRNA deacylase activity"/>
    <property type="evidence" value="ECO:0007669"/>
    <property type="project" value="InterPro"/>
</dbReference>
<dbReference type="Proteomes" id="UP000013827">
    <property type="component" value="Unassembled WGS sequence"/>
</dbReference>
<dbReference type="Gene3D" id="3.90.740.10">
    <property type="entry name" value="Valyl/Leucyl/Isoleucyl-tRNA synthetase, editing domain"/>
    <property type="match status" value="1"/>
</dbReference>
<keyword evidence="2" id="KW-0547">Nucleotide-binding</keyword>
<evidence type="ECO:0000313" key="8">
    <source>
        <dbReference type="EnsemblProtists" id="EOD39833"/>
    </source>
</evidence>
<keyword evidence="5" id="KW-0030">Aminoacyl-tRNA synthetase</keyword>
<dbReference type="HOGENOM" id="CLU_751063_0_0_1"/>
<evidence type="ECO:0000256" key="6">
    <source>
        <dbReference type="SAM" id="MobiDB-lite"/>
    </source>
</evidence>
<evidence type="ECO:0000256" key="5">
    <source>
        <dbReference type="ARBA" id="ARBA00023146"/>
    </source>
</evidence>
<keyword evidence="4" id="KW-0648">Protein biosynthesis</keyword>
<evidence type="ECO:0000256" key="4">
    <source>
        <dbReference type="ARBA" id="ARBA00022917"/>
    </source>
</evidence>
<dbReference type="InterPro" id="IPR009008">
    <property type="entry name" value="Val/Leu/Ile-tRNA-synth_edit"/>
</dbReference>
<dbReference type="Pfam" id="PF00133">
    <property type="entry name" value="tRNA-synt_1"/>
    <property type="match status" value="1"/>
</dbReference>
<evidence type="ECO:0000256" key="3">
    <source>
        <dbReference type="ARBA" id="ARBA00022840"/>
    </source>
</evidence>
<dbReference type="AlphaFoldDB" id="A0A0D3KVP8"/>
<evidence type="ECO:0000259" key="7">
    <source>
        <dbReference type="Pfam" id="PF00133"/>
    </source>
</evidence>
<dbReference type="PANTHER" id="PTHR42765:SF1">
    <property type="entry name" value="ISOLEUCINE--TRNA LIGASE, MITOCHONDRIAL"/>
    <property type="match status" value="1"/>
</dbReference>
<dbReference type="GO" id="GO:0032543">
    <property type="term" value="P:mitochondrial translation"/>
    <property type="evidence" value="ECO:0007669"/>
    <property type="project" value="TreeGrafter"/>
</dbReference>
<feature type="region of interest" description="Disordered" evidence="6">
    <location>
        <begin position="1"/>
        <end position="25"/>
    </location>
</feature>
<keyword evidence="3" id="KW-0067">ATP-binding</keyword>
<protein>
    <recommendedName>
        <fullName evidence="7">Aminoacyl-tRNA synthetase class Ia domain-containing protein</fullName>
    </recommendedName>
</protein>
<accession>A0A0D3KVP8</accession>
<dbReference type="eggNOG" id="KOG0433">
    <property type="taxonomic scope" value="Eukaryota"/>
</dbReference>
<proteinExistence type="predicted"/>
<dbReference type="Gene3D" id="3.40.50.620">
    <property type="entry name" value="HUPs"/>
    <property type="match status" value="1"/>
</dbReference>
<organism evidence="8 9">
    <name type="scientific">Emiliania huxleyi (strain CCMP1516)</name>
    <dbReference type="NCBI Taxonomy" id="280463"/>
    <lineage>
        <taxon>Eukaryota</taxon>
        <taxon>Haptista</taxon>
        <taxon>Haptophyta</taxon>
        <taxon>Prymnesiophyceae</taxon>
        <taxon>Isochrysidales</taxon>
        <taxon>Noelaerhabdaceae</taxon>
        <taxon>Emiliania</taxon>
    </lineage>
</organism>
<dbReference type="KEGG" id="ehx:EMIHUDRAFT_223387"/>
<reference evidence="9" key="1">
    <citation type="journal article" date="2013" name="Nature">
        <title>Pan genome of the phytoplankton Emiliania underpins its global distribution.</title>
        <authorList>
            <person name="Read B.A."/>
            <person name="Kegel J."/>
            <person name="Klute M.J."/>
            <person name="Kuo A."/>
            <person name="Lefebvre S.C."/>
            <person name="Maumus F."/>
            <person name="Mayer C."/>
            <person name="Miller J."/>
            <person name="Monier A."/>
            <person name="Salamov A."/>
            <person name="Young J."/>
            <person name="Aguilar M."/>
            <person name="Claverie J.M."/>
            <person name="Frickenhaus S."/>
            <person name="Gonzalez K."/>
            <person name="Herman E.K."/>
            <person name="Lin Y.C."/>
            <person name="Napier J."/>
            <person name="Ogata H."/>
            <person name="Sarno A.F."/>
            <person name="Shmutz J."/>
            <person name="Schroeder D."/>
            <person name="de Vargas C."/>
            <person name="Verret F."/>
            <person name="von Dassow P."/>
            <person name="Valentin K."/>
            <person name="Van de Peer Y."/>
            <person name="Wheeler G."/>
            <person name="Dacks J.B."/>
            <person name="Delwiche C.F."/>
            <person name="Dyhrman S.T."/>
            <person name="Glockner G."/>
            <person name="John U."/>
            <person name="Richards T."/>
            <person name="Worden A.Z."/>
            <person name="Zhang X."/>
            <person name="Grigoriev I.V."/>
            <person name="Allen A.E."/>
            <person name="Bidle K."/>
            <person name="Borodovsky M."/>
            <person name="Bowler C."/>
            <person name="Brownlee C."/>
            <person name="Cock J.M."/>
            <person name="Elias M."/>
            <person name="Gladyshev V.N."/>
            <person name="Groth M."/>
            <person name="Guda C."/>
            <person name="Hadaegh A."/>
            <person name="Iglesias-Rodriguez M.D."/>
            <person name="Jenkins J."/>
            <person name="Jones B.M."/>
            <person name="Lawson T."/>
            <person name="Leese F."/>
            <person name="Lindquist E."/>
            <person name="Lobanov A."/>
            <person name="Lomsadze A."/>
            <person name="Malik S.B."/>
            <person name="Marsh M.E."/>
            <person name="Mackinder L."/>
            <person name="Mock T."/>
            <person name="Mueller-Roeber B."/>
            <person name="Pagarete A."/>
            <person name="Parker M."/>
            <person name="Probert I."/>
            <person name="Quesneville H."/>
            <person name="Raines C."/>
            <person name="Rensing S.A."/>
            <person name="Riano-Pachon D.M."/>
            <person name="Richier S."/>
            <person name="Rokitta S."/>
            <person name="Shiraiwa Y."/>
            <person name="Soanes D.M."/>
            <person name="van der Giezen M."/>
            <person name="Wahlund T.M."/>
            <person name="Williams B."/>
            <person name="Wilson W."/>
            <person name="Wolfe G."/>
            <person name="Wurch L.L."/>
        </authorList>
    </citation>
    <scope>NUCLEOTIDE SEQUENCE</scope>
</reference>
<feature type="domain" description="Aminoacyl-tRNA synthetase class Ia" evidence="7">
    <location>
        <begin position="177"/>
        <end position="252"/>
    </location>
</feature>
<dbReference type="PANTHER" id="PTHR42765">
    <property type="entry name" value="SOLEUCYL-TRNA SYNTHETASE"/>
    <property type="match status" value="1"/>
</dbReference>
<dbReference type="EnsemblProtists" id="EOD39833">
    <property type="protein sequence ID" value="EOD39833"/>
    <property type="gene ID" value="EMIHUDRAFT_223387"/>
</dbReference>
<evidence type="ECO:0000256" key="2">
    <source>
        <dbReference type="ARBA" id="ARBA00022741"/>
    </source>
</evidence>
<dbReference type="GeneID" id="17285104"/>
<evidence type="ECO:0000256" key="1">
    <source>
        <dbReference type="ARBA" id="ARBA00022598"/>
    </source>
</evidence>
<dbReference type="GO" id="GO:0005524">
    <property type="term" value="F:ATP binding"/>
    <property type="evidence" value="ECO:0007669"/>
    <property type="project" value="UniProtKB-KW"/>
</dbReference>
<dbReference type="PaxDb" id="2903-EOD39833"/>